<sequence length="147" mass="16712">MPIKPIRDLLYILPFEETSDIGKIILSDVHQRRKKATQGIVKYRGPWTTGDIKRGDHVIYPNWAGDTMVIEGEGLLDLIPEEGISAIWEDGEDNYLLTIEQVRLAVQRAGNEVAALHEGTREKIAAIAITDRMIDHLSNRLLEEMFY</sequence>
<protein>
    <submittedName>
        <fullName evidence="2">Uncharacterized protein</fullName>
    </submittedName>
</protein>
<accession>A0A0F9CAN4</accession>
<dbReference type="AlphaFoldDB" id="A0A0F9CAN4"/>
<evidence type="ECO:0000313" key="2">
    <source>
        <dbReference type="EMBL" id="KKL23432.1"/>
    </source>
</evidence>
<dbReference type="Pfam" id="PF00166">
    <property type="entry name" value="Cpn10"/>
    <property type="match status" value="1"/>
</dbReference>
<dbReference type="GO" id="GO:0005524">
    <property type="term" value="F:ATP binding"/>
    <property type="evidence" value="ECO:0007669"/>
    <property type="project" value="InterPro"/>
</dbReference>
<reference evidence="2" key="1">
    <citation type="journal article" date="2015" name="Nature">
        <title>Complex archaea that bridge the gap between prokaryotes and eukaryotes.</title>
        <authorList>
            <person name="Spang A."/>
            <person name="Saw J.H."/>
            <person name="Jorgensen S.L."/>
            <person name="Zaremba-Niedzwiedzka K."/>
            <person name="Martijn J."/>
            <person name="Lind A.E."/>
            <person name="van Eijk R."/>
            <person name="Schleper C."/>
            <person name="Guy L."/>
            <person name="Ettema T.J."/>
        </authorList>
    </citation>
    <scope>NUCLEOTIDE SEQUENCE</scope>
</reference>
<dbReference type="SUPFAM" id="SSF50129">
    <property type="entry name" value="GroES-like"/>
    <property type="match status" value="1"/>
</dbReference>
<evidence type="ECO:0000256" key="1">
    <source>
        <dbReference type="ARBA" id="ARBA00023186"/>
    </source>
</evidence>
<dbReference type="GO" id="GO:0044183">
    <property type="term" value="F:protein folding chaperone"/>
    <property type="evidence" value="ECO:0007669"/>
    <property type="project" value="InterPro"/>
</dbReference>
<proteinExistence type="predicted"/>
<gene>
    <name evidence="2" type="ORF">LCGC14_2425440</name>
</gene>
<dbReference type="InterPro" id="IPR037124">
    <property type="entry name" value="Chaperonin_GroES_sf"/>
</dbReference>
<organism evidence="2">
    <name type="scientific">marine sediment metagenome</name>
    <dbReference type="NCBI Taxonomy" id="412755"/>
    <lineage>
        <taxon>unclassified sequences</taxon>
        <taxon>metagenomes</taxon>
        <taxon>ecological metagenomes</taxon>
    </lineage>
</organism>
<dbReference type="InterPro" id="IPR020818">
    <property type="entry name" value="Chaperonin_GroES"/>
</dbReference>
<comment type="caution">
    <text evidence="2">The sequence shown here is derived from an EMBL/GenBank/DDBJ whole genome shotgun (WGS) entry which is preliminary data.</text>
</comment>
<dbReference type="Gene3D" id="2.30.33.40">
    <property type="entry name" value="GroES chaperonin"/>
    <property type="match status" value="1"/>
</dbReference>
<name>A0A0F9CAN4_9ZZZZ</name>
<dbReference type="EMBL" id="LAZR01036977">
    <property type="protein sequence ID" value="KKL23432.1"/>
    <property type="molecule type" value="Genomic_DNA"/>
</dbReference>
<keyword evidence="1" id="KW-0143">Chaperone</keyword>
<dbReference type="InterPro" id="IPR011032">
    <property type="entry name" value="GroES-like_sf"/>
</dbReference>